<dbReference type="PATRIC" id="fig|1562970.3.peg.1190"/>
<dbReference type="KEGG" id="pbt:ING2E5B_1202"/>
<dbReference type="OrthoDB" id="9775346at2"/>
<dbReference type="InterPro" id="IPR014825">
    <property type="entry name" value="DNA_alkylation"/>
</dbReference>
<accession>A0A098BZ65</accession>
<dbReference type="HOGENOM" id="CLU_079880_0_0_10"/>
<sequence>MSALEIKNKLIALGSPERANHSAYFFKTAEGEYGYGDKFIGCTVPETRSVANKYPDLPLSENKKLLEDELHECRLCALVILTHQFKKANEIVKYEILNYYLANTIHINNWDLVDVSSYKIVGEWLKNREDRSLLYQLAESELLWDQRIAVISTLTFIRNNDFNDTLELSEMFLTHQHDLMHKACGWMLREVGKRDEAVLLHFLNKHAAIMPRTMLRYSIEKFPDELRKYYLSYRQIGKQVEGTRIQNEQVFRTK</sequence>
<dbReference type="PANTHER" id="PTHR34070">
    <property type="entry name" value="ARMADILLO-TYPE FOLD"/>
    <property type="match status" value="1"/>
</dbReference>
<dbReference type="EMBL" id="LN515532">
    <property type="protein sequence ID" value="CEA15954.1"/>
    <property type="molecule type" value="Genomic_DNA"/>
</dbReference>
<evidence type="ECO:0000313" key="1">
    <source>
        <dbReference type="EMBL" id="CEA15954.1"/>
    </source>
</evidence>
<dbReference type="AlphaFoldDB" id="A0A098BZ65"/>
<protein>
    <recommendedName>
        <fullName evidence="3">DNA alkylation repair enzyme</fullName>
    </recommendedName>
</protein>
<dbReference type="STRING" id="1562970.ING2E5B_1202"/>
<evidence type="ECO:0000313" key="2">
    <source>
        <dbReference type="Proteomes" id="UP000032417"/>
    </source>
</evidence>
<organism evidence="1 2">
    <name type="scientific">Fermentimonas caenicola</name>
    <dbReference type="NCBI Taxonomy" id="1562970"/>
    <lineage>
        <taxon>Bacteria</taxon>
        <taxon>Pseudomonadati</taxon>
        <taxon>Bacteroidota</taxon>
        <taxon>Bacteroidia</taxon>
        <taxon>Bacteroidales</taxon>
        <taxon>Dysgonomonadaceae</taxon>
        <taxon>Fermentimonas</taxon>
    </lineage>
</organism>
<proteinExistence type="predicted"/>
<dbReference type="InterPro" id="IPR016024">
    <property type="entry name" value="ARM-type_fold"/>
</dbReference>
<keyword evidence="2" id="KW-1185">Reference proteome</keyword>
<gene>
    <name evidence="1" type="ORF">ING2E5B_1202</name>
</gene>
<dbReference type="SUPFAM" id="SSF48371">
    <property type="entry name" value="ARM repeat"/>
    <property type="match status" value="1"/>
</dbReference>
<dbReference type="Gene3D" id="1.25.10.90">
    <property type="match status" value="1"/>
</dbReference>
<reference evidence="1 2" key="1">
    <citation type="submission" date="2014-08" db="EMBL/GenBank/DDBJ databases">
        <authorList>
            <person name="Wibberg D."/>
        </authorList>
    </citation>
    <scope>NUCLEOTIDE SEQUENCE [LARGE SCALE GENOMIC DNA]</scope>
    <source>
        <strain evidence="2">ING2-E5B</strain>
    </source>
</reference>
<dbReference type="PANTHER" id="PTHR34070:SF1">
    <property type="entry name" value="DNA ALKYLATION REPAIR PROTEIN"/>
    <property type="match status" value="1"/>
</dbReference>
<dbReference type="CDD" id="cd06561">
    <property type="entry name" value="AlkD_like"/>
    <property type="match status" value="1"/>
</dbReference>
<name>A0A098BZ65_9BACT</name>
<dbReference type="Pfam" id="PF08713">
    <property type="entry name" value="DNA_alkylation"/>
    <property type="match status" value="1"/>
</dbReference>
<dbReference type="Proteomes" id="UP000032417">
    <property type="component" value="Chromosome 1"/>
</dbReference>
<evidence type="ECO:0008006" key="3">
    <source>
        <dbReference type="Google" id="ProtNLM"/>
    </source>
</evidence>